<dbReference type="Pfam" id="PF00171">
    <property type="entry name" value="Aldedh"/>
    <property type="match status" value="1"/>
</dbReference>
<evidence type="ECO:0000256" key="3">
    <source>
        <dbReference type="PROSITE-ProRule" id="PRU10007"/>
    </source>
</evidence>
<evidence type="ECO:0000313" key="7">
    <source>
        <dbReference type="Proteomes" id="UP001212152"/>
    </source>
</evidence>
<dbReference type="InterPro" id="IPR015590">
    <property type="entry name" value="Aldehyde_DH_dom"/>
</dbReference>
<sequence length="464" mass="49847">MPEHIIVSPANGKPFTTTQLASASAASDAVSRAAAAFPTWRATPLADRIALVTKFVDAFVSKKDEIATELSWLMGRPCSQTPGEIRGFEERARYMISMAEESLKDVAAKPAKDGFTRFVRREPLGVVFVIAAWNYPYLIAVNGVVPALLAGNTVILKQAPQTFPCADRFADAFKAAGLPQGVFQHLHVDHAVAETVIRDPRIAHVLFTGSVRGGHDVCRIAADRFAGVGLELGGKDAAYVRADADIAYAAENLVDGAMFNSGQSCCGIERVYAHASVHDALVERMVAVAKGYKLGDPLAPATSLGPLVRTDAADLVRAHIADAKSHGAVLHIDEESFFPMSKPGTPYLAPQILTNVTHAMRVMTEESFGPVVGVMKVADDAEAVRLINDSDFGLTASLWTKDVDSAMLIADQINTGTVFMNRCDYLDPALPWTGVKDSGRGVTLSALGFDHLTRPKSFHFRVKT</sequence>
<reference evidence="6" key="1">
    <citation type="submission" date="2020-05" db="EMBL/GenBank/DDBJ databases">
        <title>Phylogenomic resolution of chytrid fungi.</title>
        <authorList>
            <person name="Stajich J.E."/>
            <person name="Amses K."/>
            <person name="Simmons R."/>
            <person name="Seto K."/>
            <person name="Myers J."/>
            <person name="Bonds A."/>
            <person name="Quandt C.A."/>
            <person name="Barry K."/>
            <person name="Liu P."/>
            <person name="Grigoriev I."/>
            <person name="Longcore J.E."/>
            <person name="James T.Y."/>
        </authorList>
    </citation>
    <scope>NUCLEOTIDE SEQUENCE</scope>
    <source>
        <strain evidence="6">JEL0379</strain>
    </source>
</reference>
<dbReference type="PROSITE" id="PS00687">
    <property type="entry name" value="ALDEHYDE_DEHYDR_GLU"/>
    <property type="match status" value="1"/>
</dbReference>
<dbReference type="PANTHER" id="PTHR11699">
    <property type="entry name" value="ALDEHYDE DEHYDROGENASE-RELATED"/>
    <property type="match status" value="1"/>
</dbReference>
<dbReference type="Gene3D" id="3.40.309.10">
    <property type="entry name" value="Aldehyde Dehydrogenase, Chain A, domain 2"/>
    <property type="match status" value="1"/>
</dbReference>
<dbReference type="CDD" id="cd07102">
    <property type="entry name" value="ALDH_EDX86601"/>
    <property type="match status" value="1"/>
</dbReference>
<protein>
    <recommendedName>
        <fullName evidence="5">Aldehyde dehydrogenase domain-containing protein</fullName>
    </recommendedName>
</protein>
<dbReference type="AlphaFoldDB" id="A0AAD5TS28"/>
<dbReference type="InterPro" id="IPR016163">
    <property type="entry name" value="Ald_DH_C"/>
</dbReference>
<dbReference type="GO" id="GO:0016620">
    <property type="term" value="F:oxidoreductase activity, acting on the aldehyde or oxo group of donors, NAD or NADP as acceptor"/>
    <property type="evidence" value="ECO:0007669"/>
    <property type="project" value="InterPro"/>
</dbReference>
<keyword evidence="2 4" id="KW-0560">Oxidoreductase</keyword>
<comment type="caution">
    <text evidence="6">The sequence shown here is derived from an EMBL/GenBank/DDBJ whole genome shotgun (WGS) entry which is preliminary data.</text>
</comment>
<proteinExistence type="inferred from homology"/>
<gene>
    <name evidence="6" type="ORF">HDU87_008022</name>
</gene>
<name>A0AAD5TS28_9FUNG</name>
<evidence type="ECO:0000256" key="4">
    <source>
        <dbReference type="RuleBase" id="RU003345"/>
    </source>
</evidence>
<feature type="active site" evidence="3">
    <location>
        <position position="231"/>
    </location>
</feature>
<evidence type="ECO:0000259" key="5">
    <source>
        <dbReference type="Pfam" id="PF00171"/>
    </source>
</evidence>
<dbReference type="InterPro" id="IPR029510">
    <property type="entry name" value="Ald_DH_CS_GLU"/>
</dbReference>
<evidence type="ECO:0000256" key="2">
    <source>
        <dbReference type="ARBA" id="ARBA00023002"/>
    </source>
</evidence>
<keyword evidence="7" id="KW-1185">Reference proteome</keyword>
<comment type="similarity">
    <text evidence="1 4">Belongs to the aldehyde dehydrogenase family.</text>
</comment>
<dbReference type="Gene3D" id="3.40.605.10">
    <property type="entry name" value="Aldehyde Dehydrogenase, Chain A, domain 1"/>
    <property type="match status" value="1"/>
</dbReference>
<dbReference type="InterPro" id="IPR016162">
    <property type="entry name" value="Ald_DH_N"/>
</dbReference>
<dbReference type="FunFam" id="3.40.309.10:FF:000009">
    <property type="entry name" value="Aldehyde dehydrogenase A"/>
    <property type="match status" value="1"/>
</dbReference>
<organism evidence="6 7">
    <name type="scientific">Geranomyces variabilis</name>
    <dbReference type="NCBI Taxonomy" id="109894"/>
    <lineage>
        <taxon>Eukaryota</taxon>
        <taxon>Fungi</taxon>
        <taxon>Fungi incertae sedis</taxon>
        <taxon>Chytridiomycota</taxon>
        <taxon>Chytridiomycota incertae sedis</taxon>
        <taxon>Chytridiomycetes</taxon>
        <taxon>Spizellomycetales</taxon>
        <taxon>Powellomycetaceae</taxon>
        <taxon>Geranomyces</taxon>
    </lineage>
</organism>
<evidence type="ECO:0000256" key="1">
    <source>
        <dbReference type="ARBA" id="ARBA00009986"/>
    </source>
</evidence>
<dbReference type="InterPro" id="IPR016161">
    <property type="entry name" value="Ald_DH/histidinol_DH"/>
</dbReference>
<accession>A0AAD5TS28</accession>
<dbReference type="EMBL" id="JADGJQ010000008">
    <property type="protein sequence ID" value="KAJ3182683.1"/>
    <property type="molecule type" value="Genomic_DNA"/>
</dbReference>
<evidence type="ECO:0000313" key="6">
    <source>
        <dbReference type="EMBL" id="KAJ3182683.1"/>
    </source>
</evidence>
<feature type="domain" description="Aldehyde dehydrogenase" evidence="5">
    <location>
        <begin position="6"/>
        <end position="457"/>
    </location>
</feature>
<dbReference type="Proteomes" id="UP001212152">
    <property type="component" value="Unassembled WGS sequence"/>
</dbReference>
<dbReference type="SUPFAM" id="SSF53720">
    <property type="entry name" value="ALDH-like"/>
    <property type="match status" value="1"/>
</dbReference>